<feature type="compositionally biased region" description="Basic and acidic residues" evidence="1">
    <location>
        <begin position="1"/>
        <end position="12"/>
    </location>
</feature>
<proteinExistence type="predicted"/>
<evidence type="ECO:0000256" key="1">
    <source>
        <dbReference type="SAM" id="MobiDB-lite"/>
    </source>
</evidence>
<dbReference type="Gramene" id="TVU24697">
    <property type="protein sequence ID" value="TVU24697"/>
    <property type="gene ID" value="EJB05_27150"/>
</dbReference>
<evidence type="ECO:0000313" key="2">
    <source>
        <dbReference type="EMBL" id="TVU24697.1"/>
    </source>
</evidence>
<sequence length="124" mass="13243">MDGHRGKRRLDSADDAEGFRVPSRQKASRRLMFVPGDASSLPAARALANEESAACADEQQTADGPLPTHCGFPGPSLSLSLTAEARRNRKAYMDARRPTGTTNAGCKRPNSQTASRGDDEASKI</sequence>
<comment type="caution">
    <text evidence="2">The sequence shown here is derived from an EMBL/GenBank/DDBJ whole genome shotgun (WGS) entry which is preliminary data.</text>
</comment>
<name>A0A5J9UNC9_9POAL</name>
<feature type="region of interest" description="Disordered" evidence="1">
    <location>
        <begin position="1"/>
        <end position="28"/>
    </location>
</feature>
<gene>
    <name evidence="2" type="ORF">EJB05_27150</name>
</gene>
<dbReference type="EMBL" id="RWGY01000013">
    <property type="protein sequence ID" value="TVU24697.1"/>
    <property type="molecule type" value="Genomic_DNA"/>
</dbReference>
<organism evidence="2 3">
    <name type="scientific">Eragrostis curvula</name>
    <name type="common">weeping love grass</name>
    <dbReference type="NCBI Taxonomy" id="38414"/>
    <lineage>
        <taxon>Eukaryota</taxon>
        <taxon>Viridiplantae</taxon>
        <taxon>Streptophyta</taxon>
        <taxon>Embryophyta</taxon>
        <taxon>Tracheophyta</taxon>
        <taxon>Spermatophyta</taxon>
        <taxon>Magnoliopsida</taxon>
        <taxon>Liliopsida</taxon>
        <taxon>Poales</taxon>
        <taxon>Poaceae</taxon>
        <taxon>PACMAD clade</taxon>
        <taxon>Chloridoideae</taxon>
        <taxon>Eragrostideae</taxon>
        <taxon>Eragrostidinae</taxon>
        <taxon>Eragrostis</taxon>
    </lineage>
</organism>
<accession>A0A5J9UNC9</accession>
<protein>
    <submittedName>
        <fullName evidence="2">Uncharacterized protein</fullName>
    </submittedName>
</protein>
<keyword evidence="3" id="KW-1185">Reference proteome</keyword>
<evidence type="ECO:0000313" key="3">
    <source>
        <dbReference type="Proteomes" id="UP000324897"/>
    </source>
</evidence>
<dbReference type="AlphaFoldDB" id="A0A5J9UNC9"/>
<feature type="compositionally biased region" description="Polar residues" evidence="1">
    <location>
        <begin position="99"/>
        <end position="115"/>
    </location>
</feature>
<reference evidence="2 3" key="1">
    <citation type="journal article" date="2019" name="Sci. Rep.">
        <title>A high-quality genome of Eragrostis curvula grass provides insights into Poaceae evolution and supports new strategies to enhance forage quality.</title>
        <authorList>
            <person name="Carballo J."/>
            <person name="Santos B.A.C.M."/>
            <person name="Zappacosta D."/>
            <person name="Garbus I."/>
            <person name="Selva J.P."/>
            <person name="Gallo C.A."/>
            <person name="Diaz A."/>
            <person name="Albertini E."/>
            <person name="Caccamo M."/>
            <person name="Echenique V."/>
        </authorList>
    </citation>
    <scope>NUCLEOTIDE SEQUENCE [LARGE SCALE GENOMIC DNA]</scope>
    <source>
        <strain evidence="3">cv. Victoria</strain>
        <tissue evidence="2">Leaf</tissue>
    </source>
</reference>
<dbReference type="Proteomes" id="UP000324897">
    <property type="component" value="Chromosome 2"/>
</dbReference>
<feature type="region of interest" description="Disordered" evidence="1">
    <location>
        <begin position="51"/>
        <end position="124"/>
    </location>
</feature>